<proteinExistence type="predicted"/>
<reference evidence="1 2" key="1">
    <citation type="journal article" date="2016" name="Nat. Commun.">
        <title>Thousands of microbial genomes shed light on interconnected biogeochemical processes in an aquifer system.</title>
        <authorList>
            <person name="Anantharaman K."/>
            <person name="Brown C.T."/>
            <person name="Hug L.A."/>
            <person name="Sharon I."/>
            <person name="Castelle C.J."/>
            <person name="Probst A.J."/>
            <person name="Thomas B.C."/>
            <person name="Singh A."/>
            <person name="Wilkins M.J."/>
            <person name="Karaoz U."/>
            <person name="Brodie E.L."/>
            <person name="Williams K.H."/>
            <person name="Hubbard S.S."/>
            <person name="Banfield J.F."/>
        </authorList>
    </citation>
    <scope>NUCLEOTIDE SEQUENCE [LARGE SCALE GENOMIC DNA]</scope>
</reference>
<comment type="caution">
    <text evidence="1">The sequence shown here is derived from an EMBL/GenBank/DDBJ whole genome shotgun (WGS) entry which is preliminary data.</text>
</comment>
<evidence type="ECO:0000313" key="1">
    <source>
        <dbReference type="EMBL" id="OGI68766.1"/>
    </source>
</evidence>
<gene>
    <name evidence="1" type="ORF">A2W18_14505</name>
</gene>
<protein>
    <recommendedName>
        <fullName evidence="3">Thioredoxin</fullName>
    </recommendedName>
</protein>
<dbReference type="Proteomes" id="UP000179076">
    <property type="component" value="Unassembled WGS sequence"/>
</dbReference>
<dbReference type="EMBL" id="MFSP01000038">
    <property type="protein sequence ID" value="OGI68766.1"/>
    <property type="molecule type" value="Genomic_DNA"/>
</dbReference>
<accession>A0A1F6VGR2</accession>
<evidence type="ECO:0000313" key="2">
    <source>
        <dbReference type="Proteomes" id="UP000179076"/>
    </source>
</evidence>
<organism evidence="1 2">
    <name type="scientific">Candidatus Muproteobacteria bacterium RBG_16_60_9</name>
    <dbReference type="NCBI Taxonomy" id="1817755"/>
    <lineage>
        <taxon>Bacteria</taxon>
        <taxon>Pseudomonadati</taxon>
        <taxon>Pseudomonadota</taxon>
        <taxon>Candidatus Muproteobacteria</taxon>
    </lineage>
</organism>
<evidence type="ECO:0008006" key="3">
    <source>
        <dbReference type="Google" id="ProtNLM"/>
    </source>
</evidence>
<sequence>MRYIATEKVALRFLASTGTLLAGFELANDPMHITVVGPKDDKQAQALFDAAIRYPSVYRRIEWWDKREGEMPNPDVQYPELPRAAAFVCTNGTCSLPIYEVDKIAREVERALRVATNWNEDGALAMRARLALSVMH</sequence>
<dbReference type="AlphaFoldDB" id="A0A1F6VGR2"/>
<name>A0A1F6VGR2_9PROT</name>